<sequence>MTKYAMQHALKTLMGQMNSRNNLFNNAALISWITFSIFISSSLRVFHLTLSSCFSTFCDSRCICKHQLHQPPATPATLATPATNVKNEKEVEKTEHCLIMIKQPGSMNRHHLISNVEALPDLEVSQNGAALLLNTRDYLFLKTVEVHMFLNFRRSLGILILELVM</sequence>
<reference evidence="1" key="1">
    <citation type="journal article" date="2019" name="Science">
        <title>Mutation of a bHLH transcription factor allowed almond domestication.</title>
        <authorList>
            <person name="Sanchez-Perez R."/>
            <person name="Pavan S."/>
            <person name="Mazzeo R."/>
            <person name="Moldovan C."/>
            <person name="Aiese Cigliano R."/>
            <person name="Del Cueto J."/>
            <person name="Ricciardi F."/>
            <person name="Lotti C."/>
            <person name="Ricciardi L."/>
            <person name="Dicenta F."/>
            <person name="Lopez-Marques R.L."/>
            <person name="Lindberg Moller B."/>
        </authorList>
    </citation>
    <scope>NUCLEOTIDE SEQUENCE</scope>
</reference>
<dbReference type="AlphaFoldDB" id="A0A4Y1RG87"/>
<dbReference type="EMBL" id="AP019301">
    <property type="protein sequence ID" value="BBH03301.1"/>
    <property type="molecule type" value="Genomic_DNA"/>
</dbReference>
<proteinExistence type="predicted"/>
<accession>A0A4Y1RG87</accession>
<evidence type="ECO:0000313" key="1">
    <source>
        <dbReference type="EMBL" id="BBH03301.1"/>
    </source>
</evidence>
<name>A0A4Y1RG87_PRUDU</name>
<organism evidence="1">
    <name type="scientific">Prunus dulcis</name>
    <name type="common">Almond</name>
    <name type="synonym">Amygdalus dulcis</name>
    <dbReference type="NCBI Taxonomy" id="3755"/>
    <lineage>
        <taxon>Eukaryota</taxon>
        <taxon>Viridiplantae</taxon>
        <taxon>Streptophyta</taxon>
        <taxon>Embryophyta</taxon>
        <taxon>Tracheophyta</taxon>
        <taxon>Spermatophyta</taxon>
        <taxon>Magnoliopsida</taxon>
        <taxon>eudicotyledons</taxon>
        <taxon>Gunneridae</taxon>
        <taxon>Pentapetalae</taxon>
        <taxon>rosids</taxon>
        <taxon>fabids</taxon>
        <taxon>Rosales</taxon>
        <taxon>Rosaceae</taxon>
        <taxon>Amygdaloideae</taxon>
        <taxon>Amygdaleae</taxon>
        <taxon>Prunus</taxon>
    </lineage>
</organism>
<gene>
    <name evidence="1" type="ORF">Prudu_014133</name>
</gene>
<protein>
    <submittedName>
        <fullName evidence="1">Tetratricopeptide repeat-like superfamily protein</fullName>
    </submittedName>
</protein>